<comment type="caution">
    <text evidence="2">The sequence shown here is derived from an EMBL/GenBank/DDBJ whole genome shotgun (WGS) entry which is preliminary data.</text>
</comment>
<sequence length="289" mass="33290">MKLLDENMNISEKTTLQNCRNCFLEDLDPTMTFLSSLYCAGILTEDQRDRIDKQTTRQDKVDYHWISERLENELHVQECKYHNTKKIEAAIDERMKKNGEFIRDKDYILRTITESVVPILLQEKKSSPVGSPNQNASLKGTNGSKLKLDSIHTDVLLEKMVEIIDALKEKCCKTLGIIDLENMDCADSSLSELIEKNMQEMKTIKKLEEKLTTENTKLKTDNTNLKAEVKRLKLDGQCSKTEAKKLKEEIQKIKTQNQKLKLEIQNLKEHLNNAGIDLRISADFIEVIS</sequence>
<dbReference type="Gene3D" id="1.10.533.10">
    <property type="entry name" value="Death Domain, Fas"/>
    <property type="match status" value="1"/>
</dbReference>
<feature type="coiled-coil region" evidence="1">
    <location>
        <begin position="190"/>
        <end position="277"/>
    </location>
</feature>
<dbReference type="InterPro" id="IPR011029">
    <property type="entry name" value="DEATH-like_dom_sf"/>
</dbReference>
<name>A0ABQ9G0H4_TEGGR</name>
<evidence type="ECO:0000256" key="1">
    <source>
        <dbReference type="SAM" id="Coils"/>
    </source>
</evidence>
<dbReference type="SUPFAM" id="SSF47986">
    <property type="entry name" value="DEATH domain"/>
    <property type="match status" value="1"/>
</dbReference>
<evidence type="ECO:0000313" key="2">
    <source>
        <dbReference type="EMBL" id="KAJ8321911.1"/>
    </source>
</evidence>
<organism evidence="2 3">
    <name type="scientific">Tegillarca granosa</name>
    <name type="common">Malaysian cockle</name>
    <name type="synonym">Anadara granosa</name>
    <dbReference type="NCBI Taxonomy" id="220873"/>
    <lineage>
        <taxon>Eukaryota</taxon>
        <taxon>Metazoa</taxon>
        <taxon>Spiralia</taxon>
        <taxon>Lophotrochozoa</taxon>
        <taxon>Mollusca</taxon>
        <taxon>Bivalvia</taxon>
        <taxon>Autobranchia</taxon>
        <taxon>Pteriomorphia</taxon>
        <taxon>Arcoida</taxon>
        <taxon>Arcoidea</taxon>
        <taxon>Arcidae</taxon>
        <taxon>Tegillarca</taxon>
    </lineage>
</organism>
<keyword evidence="3" id="KW-1185">Reference proteome</keyword>
<evidence type="ECO:0000313" key="3">
    <source>
        <dbReference type="Proteomes" id="UP001217089"/>
    </source>
</evidence>
<reference evidence="2 3" key="1">
    <citation type="submission" date="2022-12" db="EMBL/GenBank/DDBJ databases">
        <title>Chromosome-level genome of Tegillarca granosa.</title>
        <authorList>
            <person name="Kim J."/>
        </authorList>
    </citation>
    <scope>NUCLEOTIDE SEQUENCE [LARGE SCALE GENOMIC DNA]</scope>
    <source>
        <strain evidence="2">Teg-2019</strain>
        <tissue evidence="2">Adductor muscle</tissue>
    </source>
</reference>
<gene>
    <name evidence="2" type="ORF">KUTeg_000382</name>
</gene>
<keyword evidence="1" id="KW-0175">Coiled coil</keyword>
<dbReference type="EMBL" id="JARBDR010000018">
    <property type="protein sequence ID" value="KAJ8321911.1"/>
    <property type="molecule type" value="Genomic_DNA"/>
</dbReference>
<accession>A0ABQ9G0H4</accession>
<protein>
    <submittedName>
        <fullName evidence="2">Uncharacterized protein</fullName>
    </submittedName>
</protein>
<dbReference type="Proteomes" id="UP001217089">
    <property type="component" value="Unassembled WGS sequence"/>
</dbReference>
<proteinExistence type="predicted"/>